<dbReference type="EMBL" id="JAOXXL010000009">
    <property type="protein sequence ID" value="MCY7007955.1"/>
    <property type="molecule type" value="Genomic_DNA"/>
</dbReference>
<evidence type="ECO:0000313" key="2">
    <source>
        <dbReference type="EMBL" id="MCY7007955.1"/>
    </source>
</evidence>
<organism evidence="2 3">
    <name type="scientific">Fusobacterium simiae</name>
    <dbReference type="NCBI Taxonomy" id="855"/>
    <lineage>
        <taxon>Bacteria</taxon>
        <taxon>Fusobacteriati</taxon>
        <taxon>Fusobacteriota</taxon>
        <taxon>Fusobacteriia</taxon>
        <taxon>Fusobacteriales</taxon>
        <taxon>Fusobacteriaceae</taxon>
        <taxon>Fusobacterium</taxon>
    </lineage>
</organism>
<dbReference type="PANTHER" id="PTHR36512">
    <property type="entry name" value="D-AMINOPEPTIDASE"/>
    <property type="match status" value="1"/>
</dbReference>
<sequence length="325" mass="34488">MLREISLNEISNFLYGQVEDKEGITGCTVIISPTGAVASCSVRGGGPASHETELLKPENTIQKIHSVVLSGGSAYGLEATSGVMKYLEEKNIGFSIGKGVVPIVCGASIFDLNIGSFFARPNKEMGYQACLEAEKKENLKEGNFGAGIGATVGKILGTEYSMKSGIGTYALQLGDLKVGAIVVVNAIGDIFNKRTGLQIAGLLSEDKLSLSSTLEVMYKNYTETSNISSLNNTTIACIVSNADISKTEAYKVATLAHNAFAKVINPVHTSMDGDTIFMLANGDIKIDVDTLATFSIEVLSEAINRAIYSADAIEGYPSWKSLQKN</sequence>
<evidence type="ECO:0000256" key="1">
    <source>
        <dbReference type="ARBA" id="ARBA00007068"/>
    </source>
</evidence>
<name>A0ABT4DH75_FUSSI</name>
<keyword evidence="3" id="KW-1185">Reference proteome</keyword>
<dbReference type="Gene3D" id="3.60.70.12">
    <property type="entry name" value="L-amino peptidase D-ALA esterase/amidase"/>
    <property type="match status" value="1"/>
</dbReference>
<dbReference type="Pfam" id="PF03576">
    <property type="entry name" value="Peptidase_S58"/>
    <property type="match status" value="1"/>
</dbReference>
<protein>
    <submittedName>
        <fullName evidence="2">P1 family peptidase</fullName>
    </submittedName>
</protein>
<comment type="similarity">
    <text evidence="1">Belongs to the peptidase S58 family.</text>
</comment>
<dbReference type="InterPro" id="IPR005321">
    <property type="entry name" value="Peptidase_S58_DmpA"/>
</dbReference>
<dbReference type="RefSeq" id="WP_265151972.1">
    <property type="nucleotide sequence ID" value="NZ_JAOXXL010000009.1"/>
</dbReference>
<dbReference type="Proteomes" id="UP001062738">
    <property type="component" value="Unassembled WGS sequence"/>
</dbReference>
<dbReference type="CDD" id="cd02252">
    <property type="entry name" value="nylC_like"/>
    <property type="match status" value="1"/>
</dbReference>
<dbReference type="PANTHER" id="PTHR36512:SF3">
    <property type="entry name" value="BLR5678 PROTEIN"/>
    <property type="match status" value="1"/>
</dbReference>
<gene>
    <name evidence="2" type="ORF">OCK72_04695</name>
</gene>
<proteinExistence type="inferred from homology"/>
<evidence type="ECO:0000313" key="3">
    <source>
        <dbReference type="Proteomes" id="UP001062738"/>
    </source>
</evidence>
<reference evidence="2" key="1">
    <citation type="submission" date="2022-09" db="EMBL/GenBank/DDBJ databases">
        <authorList>
            <person name="Zoaiter M."/>
        </authorList>
    </citation>
    <scope>NUCLEOTIDE SEQUENCE</scope>
    <source>
        <strain evidence="2">DSM 19848</strain>
    </source>
</reference>
<dbReference type="InterPro" id="IPR016117">
    <property type="entry name" value="ArgJ-like_dom_sf"/>
</dbReference>
<accession>A0ABT4DH75</accession>
<comment type="caution">
    <text evidence="2">The sequence shown here is derived from an EMBL/GenBank/DDBJ whole genome shotgun (WGS) entry which is preliminary data.</text>
</comment>
<dbReference type="SUPFAM" id="SSF56266">
    <property type="entry name" value="DmpA/ArgJ-like"/>
    <property type="match status" value="1"/>
</dbReference>